<keyword evidence="4 6" id="KW-0472">Membrane</keyword>
<feature type="compositionally biased region" description="Basic and acidic residues" evidence="5">
    <location>
        <begin position="747"/>
        <end position="803"/>
    </location>
</feature>
<feature type="region of interest" description="Disordered" evidence="5">
    <location>
        <begin position="532"/>
        <end position="636"/>
    </location>
</feature>
<proteinExistence type="predicted"/>
<dbReference type="InterPro" id="IPR038665">
    <property type="entry name" value="Voltage-dep_anion_channel_sf"/>
</dbReference>
<evidence type="ECO:0000256" key="3">
    <source>
        <dbReference type="ARBA" id="ARBA00022989"/>
    </source>
</evidence>
<protein>
    <submittedName>
        <fullName evidence="7">Uncharacterized protein</fullName>
    </submittedName>
</protein>
<feature type="region of interest" description="Disordered" evidence="5">
    <location>
        <begin position="747"/>
        <end position="822"/>
    </location>
</feature>
<feature type="transmembrane region" description="Helical" evidence="6">
    <location>
        <begin position="264"/>
        <end position="287"/>
    </location>
</feature>
<comment type="subcellular location">
    <subcellularLocation>
        <location evidence="1">Membrane</location>
        <topology evidence="1">Multi-pass membrane protein</topology>
    </subcellularLocation>
</comment>
<feature type="transmembrane region" description="Helical" evidence="6">
    <location>
        <begin position="299"/>
        <end position="318"/>
    </location>
</feature>
<feature type="compositionally biased region" description="Low complexity" evidence="5">
    <location>
        <begin position="611"/>
        <end position="627"/>
    </location>
</feature>
<evidence type="ECO:0000256" key="6">
    <source>
        <dbReference type="SAM" id="Phobius"/>
    </source>
</evidence>
<dbReference type="AlphaFoldDB" id="A0A6V3JMU8"/>
<feature type="transmembrane region" description="Helical" evidence="6">
    <location>
        <begin position="383"/>
        <end position="411"/>
    </location>
</feature>
<accession>A0A6V3JMU8</accession>
<reference evidence="7" key="1">
    <citation type="submission" date="2021-01" db="EMBL/GenBank/DDBJ databases">
        <authorList>
            <person name="Corre E."/>
            <person name="Pelletier E."/>
            <person name="Niang G."/>
            <person name="Scheremetjew M."/>
            <person name="Finn R."/>
            <person name="Kale V."/>
            <person name="Holt S."/>
            <person name="Cochrane G."/>
            <person name="Meng A."/>
            <person name="Brown T."/>
            <person name="Cohen L."/>
        </authorList>
    </citation>
    <scope>NUCLEOTIDE SEQUENCE</scope>
    <source>
        <strain evidence="7">CCCM811</strain>
    </source>
</reference>
<dbReference type="GO" id="GO:0046583">
    <property type="term" value="F:monoatomic cation efflux transmembrane transporter activity"/>
    <property type="evidence" value="ECO:0007669"/>
    <property type="project" value="TreeGrafter"/>
</dbReference>
<feature type="transmembrane region" description="Helical" evidence="6">
    <location>
        <begin position="324"/>
        <end position="346"/>
    </location>
</feature>
<evidence type="ECO:0000313" key="7">
    <source>
        <dbReference type="EMBL" id="CAE0651269.1"/>
    </source>
</evidence>
<dbReference type="PANTHER" id="PTHR37955:SF1">
    <property type="entry name" value="DEP DOMAIN-CONTAINING PROTEIN"/>
    <property type="match status" value="1"/>
</dbReference>
<name>A0A6V3JMU8_9EUKA</name>
<feature type="transmembrane region" description="Helical" evidence="6">
    <location>
        <begin position="234"/>
        <end position="252"/>
    </location>
</feature>
<gene>
    <name evidence="7" type="ORF">LGLO00237_LOCUS4818</name>
    <name evidence="8" type="ORF">LGLO00237_LOCUS4819</name>
    <name evidence="9" type="ORF">LGLO00237_LOCUS4820</name>
</gene>
<feature type="transmembrane region" description="Helical" evidence="6">
    <location>
        <begin position="358"/>
        <end position="377"/>
    </location>
</feature>
<dbReference type="Pfam" id="PF03595">
    <property type="entry name" value="SLAC1"/>
    <property type="match status" value="1"/>
</dbReference>
<feature type="region of interest" description="Disordered" evidence="5">
    <location>
        <begin position="676"/>
        <end position="712"/>
    </location>
</feature>
<dbReference type="InterPro" id="IPR052951">
    <property type="entry name" value="Tellurite_res_ion_channel"/>
</dbReference>
<organism evidence="7">
    <name type="scientific">Lotharella globosa</name>
    <dbReference type="NCBI Taxonomy" id="91324"/>
    <lineage>
        <taxon>Eukaryota</taxon>
        <taxon>Sar</taxon>
        <taxon>Rhizaria</taxon>
        <taxon>Cercozoa</taxon>
        <taxon>Chlorarachniophyceae</taxon>
        <taxon>Lotharella</taxon>
    </lineage>
</organism>
<evidence type="ECO:0000313" key="9">
    <source>
        <dbReference type="EMBL" id="CAE0651272.1"/>
    </source>
</evidence>
<evidence type="ECO:0000256" key="4">
    <source>
        <dbReference type="ARBA" id="ARBA00023136"/>
    </source>
</evidence>
<dbReference type="EMBL" id="HBIV01006584">
    <property type="protein sequence ID" value="CAE0651271.1"/>
    <property type="molecule type" value="Transcribed_RNA"/>
</dbReference>
<evidence type="ECO:0000256" key="1">
    <source>
        <dbReference type="ARBA" id="ARBA00004141"/>
    </source>
</evidence>
<dbReference type="GO" id="GO:0005886">
    <property type="term" value="C:plasma membrane"/>
    <property type="evidence" value="ECO:0007669"/>
    <property type="project" value="TreeGrafter"/>
</dbReference>
<dbReference type="Gene3D" id="1.50.10.150">
    <property type="entry name" value="Voltage-dependent anion channel"/>
    <property type="match status" value="1"/>
</dbReference>
<dbReference type="InterPro" id="IPR004695">
    <property type="entry name" value="SLAC1/Mae1/Ssu1/TehA"/>
</dbReference>
<dbReference type="EMBL" id="HBIV01006583">
    <property type="protein sequence ID" value="CAE0651269.1"/>
    <property type="molecule type" value="Transcribed_RNA"/>
</dbReference>
<feature type="transmembrane region" description="Helical" evidence="6">
    <location>
        <begin position="205"/>
        <end position="222"/>
    </location>
</feature>
<evidence type="ECO:0000256" key="5">
    <source>
        <dbReference type="SAM" id="MobiDB-lite"/>
    </source>
</evidence>
<dbReference type="PANTHER" id="PTHR37955">
    <property type="entry name" value="TELLURITE RESISTANCE PROTEIN TEHA"/>
    <property type="match status" value="1"/>
</dbReference>
<sequence>MLAGATGLNGFADFCIACWVFRNILIPAGFINEESLANSIEVLIDERQDQEDIFAYKKWNEGPHYVFDGYAPATTSDGRALRYKYSNKTNHQREDRVDFVRHCKVEYCLPALGWLAVASNFKALFQADLIHEQYPWCAMALTGGTFFAIWAVLYLAKLVLYPHKVWKDLDHKMSRYSFSLISIAFLLGSFLAQREQDDRYISLPLFWIGAIANLVITVWLLARKVLHPVGSGEINPMMLFPLLGNLLAVIVLQKWFNWKGLMDFAFFLFGPSFLLWNLLAAGILYQVIQSPTLDPGLRISLFSYVAGPALSAQGYLALTNEMDIVFFTLFFFSVFTEIFLAFVFFMNYYKNKFNEGKWVAVFCLAAATFPLITFHNSRDTEFTYIWLMAHLATVFGLALAMTSHTISNIIYGKWFRTWPRGVSAMAFVTLTHDAFRTAGNALNELAEKIQDNHFQCDEDREETKSKFVEILDAYLVTLKVHSEYEERYINTAVDMCFPGREKIAEEQHREIERDELELHKLLHIIALNMGMPARQTTGSTDPPDAKMIGSPGKDPWEAPISPQGHSRSRQLQKQRQMSGTKEMQDLVVAFESRGTGVQKGRHRESSVVSKLRYNQSRRLSRSQNSRHSATDDNQYLHKSTHRLEQLQLETAQTLEKMGVAAPKLADLEMQEITKGEKEEFEAEQPDETKTTKTGATNKSDETETGPSLHQRKYSEIKPLAAQLGVNLVLGAKKEDLVEAILEKKAEEKAKNEKAQREKEQREKAQREKAQKEQAEKERAEKEAQRLAAEKEKNDKLKAEEKKGKSLNVYEDSNRKHQRRRSDQVSTEMAWKLILKKVPSFTLGMHDHLRHEEDHISNRLKKCLSAKDQRSVGRKCLKVGTAEQWAKIVPFLINHQDYHYRRLAVLTSFRKAFPERMQVYGAWLYRGISPILFQRLRVDFPEIAPRYTEGYRRLW</sequence>
<evidence type="ECO:0000313" key="8">
    <source>
        <dbReference type="EMBL" id="CAE0651271.1"/>
    </source>
</evidence>
<keyword evidence="3 6" id="KW-1133">Transmembrane helix</keyword>
<dbReference type="EMBL" id="HBIV01006585">
    <property type="protein sequence ID" value="CAE0651272.1"/>
    <property type="molecule type" value="Transcribed_RNA"/>
</dbReference>
<evidence type="ECO:0000256" key="2">
    <source>
        <dbReference type="ARBA" id="ARBA00022692"/>
    </source>
</evidence>
<feature type="transmembrane region" description="Helical" evidence="6">
    <location>
        <begin position="133"/>
        <end position="156"/>
    </location>
</feature>
<feature type="transmembrane region" description="Helical" evidence="6">
    <location>
        <begin position="176"/>
        <end position="193"/>
    </location>
</feature>
<keyword evidence="2 6" id="KW-0812">Transmembrane</keyword>